<protein>
    <recommendedName>
        <fullName evidence="3">histidine kinase</fullName>
        <ecNumber evidence="3">2.7.13.3</ecNumber>
    </recommendedName>
</protein>
<dbReference type="InterPro" id="IPR036890">
    <property type="entry name" value="HATPase_C_sf"/>
</dbReference>
<keyword evidence="11 13" id="KW-1133">Transmembrane helix</keyword>
<dbReference type="InterPro" id="IPR050980">
    <property type="entry name" value="2C_sensor_his_kinase"/>
</dbReference>
<dbReference type="SMART" id="SM00388">
    <property type="entry name" value="HisKA"/>
    <property type="match status" value="1"/>
</dbReference>
<evidence type="ECO:0000256" key="11">
    <source>
        <dbReference type="ARBA" id="ARBA00022989"/>
    </source>
</evidence>
<proteinExistence type="predicted"/>
<dbReference type="InterPro" id="IPR005467">
    <property type="entry name" value="His_kinase_dom"/>
</dbReference>
<organism evidence="16 17">
    <name type="scientific">Kitasatospora atroaurantiaca</name>
    <dbReference type="NCBI Taxonomy" id="285545"/>
    <lineage>
        <taxon>Bacteria</taxon>
        <taxon>Bacillati</taxon>
        <taxon>Actinomycetota</taxon>
        <taxon>Actinomycetes</taxon>
        <taxon>Kitasatosporales</taxon>
        <taxon>Streptomycetaceae</taxon>
        <taxon>Kitasatospora</taxon>
    </lineage>
</organism>
<evidence type="ECO:0000256" key="3">
    <source>
        <dbReference type="ARBA" id="ARBA00012438"/>
    </source>
</evidence>
<evidence type="ECO:0000259" key="14">
    <source>
        <dbReference type="PROSITE" id="PS50109"/>
    </source>
</evidence>
<dbReference type="SUPFAM" id="SSF158472">
    <property type="entry name" value="HAMP domain-like"/>
    <property type="match status" value="1"/>
</dbReference>
<dbReference type="PROSITE" id="PS50885">
    <property type="entry name" value="HAMP"/>
    <property type="match status" value="1"/>
</dbReference>
<evidence type="ECO:0000256" key="6">
    <source>
        <dbReference type="ARBA" id="ARBA00022679"/>
    </source>
</evidence>
<name>A0A561EJ67_9ACTN</name>
<keyword evidence="10" id="KW-0067">ATP-binding</keyword>
<gene>
    <name evidence="16" type="ORF">FB465_0580</name>
</gene>
<sequence>MRQRVARVAVVAVLVALILLAVPLALVIKAAYFADERGELERDALEAAVRVGPEFAAGDPVELPPAQSDRGVGLYDGQMRLRAGTGPDAADATTRRAAGGKVVHGHSADELVVAVPVSTAERVIGVVRASAGSQGVWNRVLLAWLALLGAALVAFGAALLVARRQARALTAPLEALSRTSQAVADGDLTARAATCGIAEIDQVAGSHNAMVQRLARLLQHERDYAANASHQLRTPLTGLQLGLETALTTPEADLRAAAAEALEQSRHLQHTIDEVLRLAKAEAAPATHTASQPAGELLERAERRWHDPFAQDGRRIRFTLEPGTAILPLPSRAAEQILDILLDNARKHGRGSVEVALREVGDALALDIADEGTLTLDPKTVFDRGTTTGPGTGIGLALARDLAETAGGRLTLAKTAPTIFTLLLPHPG</sequence>
<keyword evidence="17" id="KW-1185">Reference proteome</keyword>
<dbReference type="Gene3D" id="1.10.287.130">
    <property type="match status" value="1"/>
</dbReference>
<keyword evidence="5" id="KW-0597">Phosphoprotein</keyword>
<comment type="subcellular location">
    <subcellularLocation>
        <location evidence="2">Cell membrane</location>
        <topology evidence="2">Multi-pass membrane protein</topology>
    </subcellularLocation>
</comment>
<dbReference type="SUPFAM" id="SSF55874">
    <property type="entry name" value="ATPase domain of HSP90 chaperone/DNA topoisomerase II/histidine kinase"/>
    <property type="match status" value="1"/>
</dbReference>
<evidence type="ECO:0000259" key="15">
    <source>
        <dbReference type="PROSITE" id="PS50885"/>
    </source>
</evidence>
<keyword evidence="9 16" id="KW-0418">Kinase</keyword>
<evidence type="ECO:0000256" key="8">
    <source>
        <dbReference type="ARBA" id="ARBA00022741"/>
    </source>
</evidence>
<dbReference type="PANTHER" id="PTHR44936">
    <property type="entry name" value="SENSOR PROTEIN CREC"/>
    <property type="match status" value="1"/>
</dbReference>
<keyword evidence="7 13" id="KW-0812">Transmembrane</keyword>
<evidence type="ECO:0000256" key="9">
    <source>
        <dbReference type="ARBA" id="ARBA00022777"/>
    </source>
</evidence>
<dbReference type="PANTHER" id="PTHR44936:SF9">
    <property type="entry name" value="SENSOR PROTEIN CREC"/>
    <property type="match status" value="1"/>
</dbReference>
<dbReference type="CDD" id="cd06225">
    <property type="entry name" value="HAMP"/>
    <property type="match status" value="1"/>
</dbReference>
<dbReference type="CDD" id="cd00082">
    <property type="entry name" value="HisKA"/>
    <property type="match status" value="1"/>
</dbReference>
<keyword evidence="13" id="KW-0472">Membrane</keyword>
<dbReference type="GO" id="GO:0005886">
    <property type="term" value="C:plasma membrane"/>
    <property type="evidence" value="ECO:0007669"/>
    <property type="project" value="UniProtKB-SubCell"/>
</dbReference>
<dbReference type="InterPro" id="IPR036097">
    <property type="entry name" value="HisK_dim/P_sf"/>
</dbReference>
<dbReference type="EC" id="2.7.13.3" evidence="3"/>
<evidence type="ECO:0000313" key="17">
    <source>
        <dbReference type="Proteomes" id="UP000318416"/>
    </source>
</evidence>
<dbReference type="PROSITE" id="PS50109">
    <property type="entry name" value="HIS_KIN"/>
    <property type="match status" value="1"/>
</dbReference>
<dbReference type="RefSeq" id="WP_211785709.1">
    <property type="nucleotide sequence ID" value="NZ_BAAABR010000004.1"/>
</dbReference>
<dbReference type="Gene3D" id="6.10.340.10">
    <property type="match status" value="1"/>
</dbReference>
<evidence type="ECO:0000256" key="5">
    <source>
        <dbReference type="ARBA" id="ARBA00022553"/>
    </source>
</evidence>
<reference evidence="16 17" key="1">
    <citation type="submission" date="2019-06" db="EMBL/GenBank/DDBJ databases">
        <title>Sequencing the genomes of 1000 actinobacteria strains.</title>
        <authorList>
            <person name="Klenk H.-P."/>
        </authorList>
    </citation>
    <scope>NUCLEOTIDE SEQUENCE [LARGE SCALE GENOMIC DNA]</scope>
    <source>
        <strain evidence="16 17">DSM 41649</strain>
    </source>
</reference>
<dbReference type="InterPro" id="IPR003660">
    <property type="entry name" value="HAMP_dom"/>
</dbReference>
<dbReference type="GO" id="GO:0005524">
    <property type="term" value="F:ATP binding"/>
    <property type="evidence" value="ECO:0007669"/>
    <property type="project" value="UniProtKB-KW"/>
</dbReference>
<dbReference type="EMBL" id="VIVR01000001">
    <property type="protein sequence ID" value="TWE15657.1"/>
    <property type="molecule type" value="Genomic_DNA"/>
</dbReference>
<dbReference type="InterPro" id="IPR003594">
    <property type="entry name" value="HATPase_dom"/>
</dbReference>
<dbReference type="GO" id="GO:0000155">
    <property type="term" value="F:phosphorelay sensor kinase activity"/>
    <property type="evidence" value="ECO:0007669"/>
    <property type="project" value="InterPro"/>
</dbReference>
<accession>A0A561EJ67</accession>
<dbReference type="AlphaFoldDB" id="A0A561EJ67"/>
<comment type="caution">
    <text evidence="16">The sequence shown here is derived from an EMBL/GenBank/DDBJ whole genome shotgun (WGS) entry which is preliminary data.</text>
</comment>
<evidence type="ECO:0000256" key="7">
    <source>
        <dbReference type="ARBA" id="ARBA00022692"/>
    </source>
</evidence>
<feature type="domain" description="Histidine kinase" evidence="14">
    <location>
        <begin position="227"/>
        <end position="428"/>
    </location>
</feature>
<dbReference type="Gene3D" id="3.30.565.10">
    <property type="entry name" value="Histidine kinase-like ATPase, C-terminal domain"/>
    <property type="match status" value="1"/>
</dbReference>
<evidence type="ECO:0000256" key="4">
    <source>
        <dbReference type="ARBA" id="ARBA00022475"/>
    </source>
</evidence>
<evidence type="ECO:0000313" key="16">
    <source>
        <dbReference type="EMBL" id="TWE15657.1"/>
    </source>
</evidence>
<evidence type="ECO:0000256" key="10">
    <source>
        <dbReference type="ARBA" id="ARBA00022840"/>
    </source>
</evidence>
<dbReference type="SMART" id="SM00387">
    <property type="entry name" value="HATPase_c"/>
    <property type="match status" value="1"/>
</dbReference>
<dbReference type="SUPFAM" id="SSF47384">
    <property type="entry name" value="Homodimeric domain of signal transducing histidine kinase"/>
    <property type="match status" value="1"/>
</dbReference>
<feature type="transmembrane region" description="Helical" evidence="13">
    <location>
        <begin position="141"/>
        <end position="162"/>
    </location>
</feature>
<keyword evidence="4" id="KW-1003">Cell membrane</keyword>
<comment type="catalytic activity">
    <reaction evidence="1">
        <text>ATP + protein L-histidine = ADP + protein N-phospho-L-histidine.</text>
        <dbReference type="EC" id="2.7.13.3"/>
    </reaction>
</comment>
<feature type="domain" description="HAMP" evidence="15">
    <location>
        <begin position="167"/>
        <end position="219"/>
    </location>
</feature>
<keyword evidence="8" id="KW-0547">Nucleotide-binding</keyword>
<keyword evidence="6" id="KW-0808">Transferase</keyword>
<evidence type="ECO:0000256" key="13">
    <source>
        <dbReference type="SAM" id="Phobius"/>
    </source>
</evidence>
<evidence type="ECO:0000256" key="2">
    <source>
        <dbReference type="ARBA" id="ARBA00004651"/>
    </source>
</evidence>
<dbReference type="Pfam" id="PF02518">
    <property type="entry name" value="HATPase_c"/>
    <property type="match status" value="1"/>
</dbReference>
<keyword evidence="12" id="KW-0902">Two-component regulatory system</keyword>
<evidence type="ECO:0000256" key="12">
    <source>
        <dbReference type="ARBA" id="ARBA00023012"/>
    </source>
</evidence>
<dbReference type="InterPro" id="IPR003661">
    <property type="entry name" value="HisK_dim/P_dom"/>
</dbReference>
<evidence type="ECO:0000256" key="1">
    <source>
        <dbReference type="ARBA" id="ARBA00000085"/>
    </source>
</evidence>
<dbReference type="SMART" id="SM00304">
    <property type="entry name" value="HAMP"/>
    <property type="match status" value="1"/>
</dbReference>
<dbReference type="Pfam" id="PF00512">
    <property type="entry name" value="HisKA"/>
    <property type="match status" value="1"/>
</dbReference>
<dbReference type="Proteomes" id="UP000318416">
    <property type="component" value="Unassembled WGS sequence"/>
</dbReference>
<dbReference type="Pfam" id="PF00672">
    <property type="entry name" value="HAMP"/>
    <property type="match status" value="1"/>
</dbReference>